<dbReference type="GO" id="GO:0005768">
    <property type="term" value="C:endosome"/>
    <property type="evidence" value="ECO:0007669"/>
    <property type="project" value="TreeGrafter"/>
</dbReference>
<dbReference type="EMBL" id="KV453849">
    <property type="protein sequence ID" value="ODV86601.1"/>
    <property type="molecule type" value="Genomic_DNA"/>
</dbReference>
<dbReference type="AlphaFoldDB" id="A0A1E4T4F1"/>
<dbReference type="InterPro" id="IPR004328">
    <property type="entry name" value="BRO1_dom"/>
</dbReference>
<feature type="domain" description="BRO1" evidence="2">
    <location>
        <begin position="1"/>
        <end position="216"/>
    </location>
</feature>
<dbReference type="PANTHER" id="PTHR23030:SF39">
    <property type="entry name" value="PROGRAMMED CELL DEATH 6-INTERACTING PROTEIN"/>
    <property type="match status" value="1"/>
</dbReference>
<dbReference type="Proteomes" id="UP000094801">
    <property type="component" value="Unassembled WGS sequence"/>
</dbReference>
<sequence>MLAQAQETIWFKALKTNLKDSVISKLSYQVSDYFLKSWSIANKTLTFDQMWCDYLSLKGIHFEAAAYYRSALSSNNAGKYGDAICYLRFANDLLKRVKSLHIDNVNMFEDVVRLENVIRNTLKKSERENDLIYLQQVPSLSQVPKLPKAVMVKPMITSELEDPITALNTSHDFGSTLFQGLIPFLVIQVSNSFQKRGEEFLTSNFEKPFQELDKNIDQSLSDLNIQSQIDAILKPQSIPNSILENYDRLKAVDGINYLNGLSLELNNLKLKSQQGVDHLLNQIAKEKAQDSELRQFYGTRQWKVSIDRLIELDNKVKVMRDYLIQSKSGDETIFRQIQELKPFLELYKSHERLSEYIPTADIVELNPDIKNIIFKLNEQIKTLNDLKVERSNYLELLRNKFNKIEVLPKLTREYHNQMSKNKTITTDELESVVQTELETFNSDLKYLSLTKSTQVELTNNLYNSCSSFEQYKHHLKISRKREEALKVLNDTTNGFFEVVGNLKQGHQFYSQLLEGLNEIQKDLDAFLQSLEIEKNLIISKLESDNSN</sequence>
<accession>A0A1E4T4F1</accession>
<evidence type="ECO:0000313" key="4">
    <source>
        <dbReference type="Proteomes" id="UP000094801"/>
    </source>
</evidence>
<dbReference type="Gene3D" id="1.20.120.560">
    <property type="entry name" value="alix/aip1 in complex with the ypdl late domain"/>
    <property type="match status" value="1"/>
</dbReference>
<protein>
    <recommendedName>
        <fullName evidence="2">BRO1 domain-containing protein</fullName>
    </recommendedName>
</protein>
<dbReference type="InterPro" id="IPR038499">
    <property type="entry name" value="BRO1_sf"/>
</dbReference>
<name>A0A1E4T4F1_9ASCO</name>
<proteinExistence type="inferred from homology"/>
<dbReference type="OrthoDB" id="64867at2759"/>
<gene>
    <name evidence="3" type="ORF">CANARDRAFT_174680</name>
</gene>
<comment type="similarity">
    <text evidence="1">Belongs to the palA/RIM20 family.</text>
</comment>
<reference evidence="4" key="1">
    <citation type="submission" date="2016-04" db="EMBL/GenBank/DDBJ databases">
        <title>Comparative genomics of biotechnologically important yeasts.</title>
        <authorList>
            <consortium name="DOE Joint Genome Institute"/>
            <person name="Riley R."/>
            <person name="Haridas S."/>
            <person name="Wolfe K.H."/>
            <person name="Lopes M.R."/>
            <person name="Hittinger C.T."/>
            <person name="Goker M."/>
            <person name="Salamov A."/>
            <person name="Wisecaver J."/>
            <person name="Long T.M."/>
            <person name="Aerts A.L."/>
            <person name="Barry K."/>
            <person name="Choi C."/>
            <person name="Clum A."/>
            <person name="Coughlan A.Y."/>
            <person name="Deshpande S."/>
            <person name="Douglass A.P."/>
            <person name="Hanson S.J."/>
            <person name="Klenk H.-P."/>
            <person name="Labutti K."/>
            <person name="Lapidus A."/>
            <person name="Lindquist E."/>
            <person name="Lipzen A."/>
            <person name="Meier-Kolthoff J.P."/>
            <person name="Ohm R.A."/>
            <person name="Otillar R.P."/>
            <person name="Pangilinan J."/>
            <person name="Peng Y."/>
            <person name="Rokas A."/>
            <person name="Rosa C.A."/>
            <person name="Scheuner C."/>
            <person name="Sibirny A.A."/>
            <person name="Slot J.C."/>
            <person name="Stielow J.B."/>
            <person name="Sun H."/>
            <person name="Kurtzman C.P."/>
            <person name="Blackwell M."/>
            <person name="Grigoriev I.V."/>
            <person name="Jeffries T.W."/>
        </authorList>
    </citation>
    <scope>NUCLEOTIDE SEQUENCE [LARGE SCALE GENOMIC DNA]</scope>
    <source>
        <strain evidence="4">NRRL YB-2248</strain>
    </source>
</reference>
<evidence type="ECO:0000259" key="2">
    <source>
        <dbReference type="PROSITE" id="PS51180"/>
    </source>
</evidence>
<dbReference type="PANTHER" id="PTHR23030">
    <property type="entry name" value="PCD6 INTERACTING PROTEIN-RELATED"/>
    <property type="match status" value="1"/>
</dbReference>
<dbReference type="Gene3D" id="1.20.140.50">
    <property type="entry name" value="alix/aip1 like domains"/>
    <property type="match status" value="1"/>
</dbReference>
<keyword evidence="4" id="KW-1185">Reference proteome</keyword>
<evidence type="ECO:0000313" key="3">
    <source>
        <dbReference type="EMBL" id="ODV86601.1"/>
    </source>
</evidence>
<dbReference type="InterPro" id="IPR025304">
    <property type="entry name" value="ALIX_V_dom"/>
</dbReference>
<organism evidence="3 4">
    <name type="scientific">[Candida] arabinofermentans NRRL YB-2248</name>
    <dbReference type="NCBI Taxonomy" id="983967"/>
    <lineage>
        <taxon>Eukaryota</taxon>
        <taxon>Fungi</taxon>
        <taxon>Dikarya</taxon>
        <taxon>Ascomycota</taxon>
        <taxon>Saccharomycotina</taxon>
        <taxon>Pichiomycetes</taxon>
        <taxon>Pichiales</taxon>
        <taxon>Pichiaceae</taxon>
        <taxon>Ogataea</taxon>
        <taxon>Ogataea/Candida clade</taxon>
    </lineage>
</organism>
<evidence type="ECO:0000256" key="1">
    <source>
        <dbReference type="ARBA" id="ARBA00038154"/>
    </source>
</evidence>
<dbReference type="Pfam" id="PF03097">
    <property type="entry name" value="BRO1"/>
    <property type="match status" value="1"/>
</dbReference>
<dbReference type="STRING" id="983967.A0A1E4T4F1"/>
<dbReference type="Pfam" id="PF13949">
    <property type="entry name" value="ALIX_LYPXL_bnd"/>
    <property type="match status" value="1"/>
</dbReference>
<dbReference type="PROSITE" id="PS51180">
    <property type="entry name" value="BRO1"/>
    <property type="match status" value="1"/>
</dbReference>
<dbReference type="Gene3D" id="1.25.40.280">
    <property type="entry name" value="alix/aip1 like domains"/>
    <property type="match status" value="1"/>
</dbReference>